<gene>
    <name evidence="2" type="ORF">NCTC7357_05979</name>
</gene>
<accession>A0AAX3G7G3</accession>
<dbReference type="InterPro" id="IPR050266">
    <property type="entry name" value="AB_hydrolase_sf"/>
</dbReference>
<dbReference type="InterPro" id="IPR000073">
    <property type="entry name" value="AB_hydrolase_1"/>
</dbReference>
<dbReference type="EMBL" id="LR134334">
    <property type="protein sequence ID" value="VEF77572.1"/>
    <property type="molecule type" value="Genomic_DNA"/>
</dbReference>
<dbReference type="SUPFAM" id="SSF53474">
    <property type="entry name" value="alpha/beta-Hydrolases"/>
    <property type="match status" value="1"/>
</dbReference>
<dbReference type="RefSeq" id="WP_124323982.1">
    <property type="nucleotide sequence ID" value="NZ_CP118137.1"/>
</dbReference>
<evidence type="ECO:0000259" key="1">
    <source>
        <dbReference type="Pfam" id="PF00561"/>
    </source>
</evidence>
<keyword evidence="2" id="KW-0378">Hydrolase</keyword>
<dbReference type="Gene3D" id="3.40.50.1820">
    <property type="entry name" value="alpha/beta hydrolase"/>
    <property type="match status" value="1"/>
</dbReference>
<reference evidence="2 3" key="1">
    <citation type="submission" date="2018-12" db="EMBL/GenBank/DDBJ databases">
        <authorList>
            <consortium name="Pathogen Informatics"/>
        </authorList>
    </citation>
    <scope>NUCLEOTIDE SEQUENCE [LARGE SCALE GENOMIC DNA]</scope>
    <source>
        <strain evidence="2 3">NCTC7357</strain>
    </source>
</reference>
<evidence type="ECO:0000313" key="2">
    <source>
        <dbReference type="EMBL" id="VEF77572.1"/>
    </source>
</evidence>
<dbReference type="AlphaFoldDB" id="A0AAX3G7G3"/>
<evidence type="ECO:0000313" key="3">
    <source>
        <dbReference type="Proteomes" id="UP000277437"/>
    </source>
</evidence>
<organism evidence="2 3">
    <name type="scientific">Pseudomonas chlororaphis</name>
    <dbReference type="NCBI Taxonomy" id="587753"/>
    <lineage>
        <taxon>Bacteria</taxon>
        <taxon>Pseudomonadati</taxon>
        <taxon>Pseudomonadota</taxon>
        <taxon>Gammaproteobacteria</taxon>
        <taxon>Pseudomonadales</taxon>
        <taxon>Pseudomonadaceae</taxon>
        <taxon>Pseudomonas</taxon>
    </lineage>
</organism>
<proteinExistence type="predicted"/>
<dbReference type="Pfam" id="PF00561">
    <property type="entry name" value="Abhydrolase_1"/>
    <property type="match status" value="1"/>
</dbReference>
<name>A0AAX3G7G3_9PSED</name>
<sequence length="268" mass="30192">MPASVSEESRWIDTPGDRLFSRCWAPAGETGERPRPPIVLFHDSLGCVELWRDFPQRLCQLTGRKVLAYDRLGFGQSDAYPGDLPIGFIRDEAERFFPLLLAGWGIERFVAFGHSVGGAMAATCAALYPQPCQALITESAQAFVEDRTRHGIQFAKQQFQAPGQMERLQRYHGDKAPWVLAAWTETWLSETFQPWTLESTVPSIDCPLLVLHGADDEYGSLLHPERIARLATARQRCLILENCHHVPHREAPEAILDAVHQHLQIDND</sequence>
<dbReference type="Proteomes" id="UP000277437">
    <property type="component" value="Chromosome"/>
</dbReference>
<dbReference type="GO" id="GO:0016020">
    <property type="term" value="C:membrane"/>
    <property type="evidence" value="ECO:0007669"/>
    <property type="project" value="TreeGrafter"/>
</dbReference>
<dbReference type="PANTHER" id="PTHR43798">
    <property type="entry name" value="MONOACYLGLYCEROL LIPASE"/>
    <property type="match status" value="1"/>
</dbReference>
<dbReference type="GO" id="GO:0016787">
    <property type="term" value="F:hydrolase activity"/>
    <property type="evidence" value="ECO:0007669"/>
    <property type="project" value="UniProtKB-KW"/>
</dbReference>
<protein>
    <submittedName>
        <fullName evidence="2">Alpha/beta hydrolase fold protein</fullName>
    </submittedName>
</protein>
<dbReference type="PANTHER" id="PTHR43798:SF33">
    <property type="entry name" value="HYDROLASE, PUTATIVE (AFU_ORTHOLOGUE AFUA_2G14860)-RELATED"/>
    <property type="match status" value="1"/>
</dbReference>
<feature type="domain" description="AB hydrolase-1" evidence="1">
    <location>
        <begin position="36"/>
        <end position="194"/>
    </location>
</feature>
<dbReference type="InterPro" id="IPR029058">
    <property type="entry name" value="AB_hydrolase_fold"/>
</dbReference>